<feature type="transmembrane region" description="Helical" evidence="7">
    <location>
        <begin position="162"/>
        <end position="183"/>
    </location>
</feature>
<proteinExistence type="inferred from homology"/>
<dbReference type="STRING" id="490622.A0A395NP34"/>
<dbReference type="OrthoDB" id="3648309at2759"/>
<feature type="transmembrane region" description="Helical" evidence="7">
    <location>
        <begin position="256"/>
        <end position="275"/>
    </location>
</feature>
<feature type="transmembrane region" description="Helical" evidence="7">
    <location>
        <begin position="127"/>
        <end position="150"/>
    </location>
</feature>
<sequence>MSAPAVGTDPVDGQYNKETAAGQVPPHTNGHNIPTQDPVNGMGSGQQYQQYPQYGQYTPFSNTQNFQGKPHQAMISQVYQPTLGKIGNPGPLGLIGFALTTFVLGLYQCGAGLPGSNPLGDVGPDQAVFGVAVFFGGMAQFVAGVMEFVLGNTFGCTLHCSYGAFWLAFAMFSVPTLGIQAAYNGDQRAFSFAVGIFLIIWCFLTIIFFVAALKTNITILMVLGLLALSFFFLSVAQFVSTEHTTAAVRLNRAGGAFAVFCSMFAFYAGAAGLMLKDTTFVTFPLGEIPYPSVRRERKAAKAQV</sequence>
<organism evidence="8 9">
    <name type="scientific">Trichoderma arundinaceum</name>
    <dbReference type="NCBI Taxonomy" id="490622"/>
    <lineage>
        <taxon>Eukaryota</taxon>
        <taxon>Fungi</taxon>
        <taxon>Dikarya</taxon>
        <taxon>Ascomycota</taxon>
        <taxon>Pezizomycotina</taxon>
        <taxon>Sordariomycetes</taxon>
        <taxon>Hypocreomycetidae</taxon>
        <taxon>Hypocreales</taxon>
        <taxon>Hypocreaceae</taxon>
        <taxon>Trichoderma</taxon>
    </lineage>
</organism>
<reference evidence="8 9" key="1">
    <citation type="journal article" date="2018" name="PLoS Pathog.">
        <title>Evolution of structural diversity of trichothecenes, a family of toxins produced by plant pathogenic and entomopathogenic fungi.</title>
        <authorList>
            <person name="Proctor R.H."/>
            <person name="McCormick S.P."/>
            <person name="Kim H.S."/>
            <person name="Cardoza R.E."/>
            <person name="Stanley A.M."/>
            <person name="Lindo L."/>
            <person name="Kelly A."/>
            <person name="Brown D.W."/>
            <person name="Lee T."/>
            <person name="Vaughan M.M."/>
            <person name="Alexander N.J."/>
            <person name="Busman M."/>
            <person name="Gutierrez S."/>
        </authorList>
    </citation>
    <scope>NUCLEOTIDE SEQUENCE [LARGE SCALE GENOMIC DNA]</scope>
    <source>
        <strain evidence="8 9">IBT 40837</strain>
    </source>
</reference>
<evidence type="ECO:0000256" key="5">
    <source>
        <dbReference type="ARBA" id="ARBA00023136"/>
    </source>
</evidence>
<dbReference type="GO" id="GO:0005886">
    <property type="term" value="C:plasma membrane"/>
    <property type="evidence" value="ECO:0007669"/>
    <property type="project" value="TreeGrafter"/>
</dbReference>
<keyword evidence="3 7" id="KW-0812">Transmembrane</keyword>
<dbReference type="InterPro" id="IPR000791">
    <property type="entry name" value="Gpr1/Fun34/SatP-like"/>
</dbReference>
<keyword evidence="9" id="KW-1185">Reference proteome</keyword>
<keyword evidence="4 7" id="KW-1133">Transmembrane helix</keyword>
<dbReference type="NCBIfam" id="NF038013">
    <property type="entry name" value="AceTr_1"/>
    <property type="match status" value="1"/>
</dbReference>
<dbReference type="Pfam" id="PF01184">
    <property type="entry name" value="Gpr1_Fun34_YaaH"/>
    <property type="match status" value="1"/>
</dbReference>
<dbReference type="InterPro" id="IPR051633">
    <property type="entry name" value="AceTr"/>
</dbReference>
<keyword evidence="5 7" id="KW-0472">Membrane</keyword>
<protein>
    <submittedName>
        <fullName evidence="8">Gpr1 family</fullName>
    </submittedName>
</protein>
<evidence type="ECO:0000256" key="6">
    <source>
        <dbReference type="SAM" id="MobiDB-lite"/>
    </source>
</evidence>
<evidence type="ECO:0000256" key="7">
    <source>
        <dbReference type="SAM" id="Phobius"/>
    </source>
</evidence>
<accession>A0A395NP34</accession>
<feature type="compositionally biased region" description="Polar residues" evidence="6">
    <location>
        <begin position="29"/>
        <end position="38"/>
    </location>
</feature>
<evidence type="ECO:0000256" key="1">
    <source>
        <dbReference type="ARBA" id="ARBA00004141"/>
    </source>
</evidence>
<evidence type="ECO:0000313" key="8">
    <source>
        <dbReference type="EMBL" id="RFU77749.1"/>
    </source>
</evidence>
<evidence type="ECO:0000256" key="2">
    <source>
        <dbReference type="ARBA" id="ARBA00005587"/>
    </source>
</evidence>
<dbReference type="EMBL" id="PXOA01000253">
    <property type="protein sequence ID" value="RFU77749.1"/>
    <property type="molecule type" value="Genomic_DNA"/>
</dbReference>
<evidence type="ECO:0000313" key="9">
    <source>
        <dbReference type="Proteomes" id="UP000266272"/>
    </source>
</evidence>
<feature type="transmembrane region" description="Helical" evidence="7">
    <location>
        <begin position="90"/>
        <end position="107"/>
    </location>
</feature>
<evidence type="ECO:0000256" key="4">
    <source>
        <dbReference type="ARBA" id="ARBA00022989"/>
    </source>
</evidence>
<dbReference type="AlphaFoldDB" id="A0A395NP34"/>
<evidence type="ECO:0000256" key="3">
    <source>
        <dbReference type="ARBA" id="ARBA00022692"/>
    </source>
</evidence>
<dbReference type="Proteomes" id="UP000266272">
    <property type="component" value="Unassembled WGS sequence"/>
</dbReference>
<feature type="transmembrane region" description="Helical" evidence="7">
    <location>
        <begin position="189"/>
        <end position="210"/>
    </location>
</feature>
<feature type="transmembrane region" description="Helical" evidence="7">
    <location>
        <begin position="217"/>
        <end position="236"/>
    </location>
</feature>
<dbReference type="PANTHER" id="PTHR31123">
    <property type="entry name" value="ACCUMULATION OF DYADS PROTEIN 2-RELATED"/>
    <property type="match status" value="1"/>
</dbReference>
<comment type="subcellular location">
    <subcellularLocation>
        <location evidence="1">Membrane</location>
        <topology evidence="1">Multi-pass membrane protein</topology>
    </subcellularLocation>
</comment>
<comment type="caution">
    <text evidence="8">The sequence shown here is derived from an EMBL/GenBank/DDBJ whole genome shotgun (WGS) entry which is preliminary data.</text>
</comment>
<dbReference type="GO" id="GO:0015123">
    <property type="term" value="F:acetate transmembrane transporter activity"/>
    <property type="evidence" value="ECO:0007669"/>
    <property type="project" value="TreeGrafter"/>
</dbReference>
<feature type="region of interest" description="Disordered" evidence="6">
    <location>
        <begin position="1"/>
        <end position="48"/>
    </location>
</feature>
<gene>
    <name evidence="8" type="ORF">TARUN_4460</name>
</gene>
<comment type="similarity">
    <text evidence="2">Belongs to the acetate uptake transporter (AceTr) (TC 2.A.96) family.</text>
</comment>
<dbReference type="PANTHER" id="PTHR31123:SF4">
    <property type="entry name" value="PROTEIN ALCS"/>
    <property type="match status" value="1"/>
</dbReference>
<name>A0A395NP34_TRIAR</name>